<name>A0A2A6B6Q1_PRIPA</name>
<dbReference type="GO" id="GO:0090444">
    <property type="term" value="P:regulation of nematode larval development, heterochronic"/>
    <property type="evidence" value="ECO:0007669"/>
    <property type="project" value="EnsemblMetazoa"/>
</dbReference>
<dbReference type="GO" id="GO:0000978">
    <property type="term" value="F:RNA polymerase II cis-regulatory region sequence-specific DNA binding"/>
    <property type="evidence" value="ECO:0000318"/>
    <property type="project" value="GO_Central"/>
</dbReference>
<dbReference type="SUPFAM" id="SSF57667">
    <property type="entry name" value="beta-beta-alpha zinc fingers"/>
    <property type="match status" value="3"/>
</dbReference>
<dbReference type="GO" id="GO:0005634">
    <property type="term" value="C:nucleus"/>
    <property type="evidence" value="ECO:0000318"/>
    <property type="project" value="GO_Central"/>
</dbReference>
<feature type="region of interest" description="Disordered" evidence="9">
    <location>
        <begin position="1"/>
        <end position="64"/>
    </location>
</feature>
<keyword evidence="8" id="KW-0539">Nucleus</keyword>
<evidence type="ECO:0000256" key="5">
    <source>
        <dbReference type="ARBA" id="ARBA00022833"/>
    </source>
</evidence>
<keyword evidence="7" id="KW-0804">Transcription</keyword>
<evidence type="ECO:0000256" key="9">
    <source>
        <dbReference type="SAM" id="MobiDB-lite"/>
    </source>
</evidence>
<feature type="compositionally biased region" description="Basic and acidic residues" evidence="9">
    <location>
        <begin position="1"/>
        <end position="13"/>
    </location>
</feature>
<comment type="subcellular location">
    <subcellularLocation>
        <location evidence="1">Nucleus</location>
    </subcellularLocation>
</comment>
<dbReference type="Pfam" id="PF00096">
    <property type="entry name" value="zf-C2H2"/>
    <property type="match status" value="3"/>
</dbReference>
<dbReference type="InterPro" id="IPR036236">
    <property type="entry name" value="Znf_C2H2_sf"/>
</dbReference>
<keyword evidence="6" id="KW-0805">Transcription regulation</keyword>
<feature type="compositionally biased region" description="Acidic residues" evidence="9">
    <location>
        <begin position="32"/>
        <end position="42"/>
    </location>
</feature>
<evidence type="ECO:0000256" key="7">
    <source>
        <dbReference type="ARBA" id="ARBA00023163"/>
    </source>
</evidence>
<organism evidence="10 11">
    <name type="scientific">Pristionchus pacificus</name>
    <name type="common">Parasitic nematode worm</name>
    <dbReference type="NCBI Taxonomy" id="54126"/>
    <lineage>
        <taxon>Eukaryota</taxon>
        <taxon>Metazoa</taxon>
        <taxon>Ecdysozoa</taxon>
        <taxon>Nematoda</taxon>
        <taxon>Chromadorea</taxon>
        <taxon>Rhabditida</taxon>
        <taxon>Rhabditina</taxon>
        <taxon>Diplogasteromorpha</taxon>
        <taxon>Diplogasteroidea</taxon>
        <taxon>Neodiplogasteridae</taxon>
        <taxon>Pristionchus</taxon>
    </lineage>
</organism>
<dbReference type="GO" id="GO:0010458">
    <property type="term" value="P:exit from mitosis"/>
    <property type="evidence" value="ECO:0007669"/>
    <property type="project" value="EnsemblMetazoa"/>
</dbReference>
<proteinExistence type="predicted"/>
<dbReference type="GO" id="GO:0008270">
    <property type="term" value="F:zinc ion binding"/>
    <property type="evidence" value="ECO:0007669"/>
    <property type="project" value="UniProtKB-KW"/>
</dbReference>
<evidence type="ECO:0000256" key="4">
    <source>
        <dbReference type="ARBA" id="ARBA00022771"/>
    </source>
</evidence>
<dbReference type="PANTHER" id="PTHR23235:SF142">
    <property type="entry name" value="ZINC FINGER PROTEIN 384"/>
    <property type="match status" value="1"/>
</dbReference>
<dbReference type="GO" id="GO:0008593">
    <property type="term" value="P:regulation of Notch signaling pathway"/>
    <property type="evidence" value="ECO:0007669"/>
    <property type="project" value="EnsemblMetazoa"/>
</dbReference>
<feature type="compositionally biased region" description="Low complexity" evidence="9">
    <location>
        <begin position="382"/>
        <end position="401"/>
    </location>
</feature>
<feature type="compositionally biased region" description="Polar residues" evidence="9">
    <location>
        <begin position="416"/>
        <end position="427"/>
    </location>
</feature>
<dbReference type="GO" id="GO:0010623">
    <property type="term" value="P:programmed cell death involved in cell development"/>
    <property type="evidence" value="ECO:0007669"/>
    <property type="project" value="EnsemblMetazoa"/>
</dbReference>
<dbReference type="GO" id="GO:0042335">
    <property type="term" value="P:cuticle development"/>
    <property type="evidence" value="ECO:0007669"/>
    <property type="project" value="EnsemblMetazoa"/>
</dbReference>
<dbReference type="GO" id="GO:0006357">
    <property type="term" value="P:regulation of transcription by RNA polymerase II"/>
    <property type="evidence" value="ECO:0000318"/>
    <property type="project" value="GO_Central"/>
</dbReference>
<dbReference type="GO" id="GO:0022404">
    <property type="term" value="P:molting cycle process"/>
    <property type="evidence" value="ECO:0007669"/>
    <property type="project" value="EnsemblMetazoa"/>
</dbReference>
<evidence type="ECO:0000256" key="6">
    <source>
        <dbReference type="ARBA" id="ARBA00023015"/>
    </source>
</evidence>
<dbReference type="PANTHER" id="PTHR23235">
    <property type="entry name" value="KRUEPPEL-LIKE TRANSCRIPTION FACTOR"/>
    <property type="match status" value="1"/>
</dbReference>
<dbReference type="GO" id="GO:0110011">
    <property type="term" value="P:regulation of basement membrane organization"/>
    <property type="evidence" value="ECO:0007669"/>
    <property type="project" value="EnsemblMetazoa"/>
</dbReference>
<keyword evidence="4" id="KW-0863">Zinc-finger</keyword>
<dbReference type="GO" id="GO:0032964">
    <property type="term" value="P:collagen biosynthetic process"/>
    <property type="evidence" value="ECO:0007669"/>
    <property type="project" value="EnsemblMetazoa"/>
</dbReference>
<dbReference type="FunFam" id="3.30.160.60:FF:001172">
    <property type="entry name" value="Zinc finger protein rotund"/>
    <property type="match status" value="1"/>
</dbReference>
<accession>A0A8R1UCA0</accession>
<dbReference type="GO" id="GO:0048808">
    <property type="term" value="P:male genitalia morphogenesis"/>
    <property type="evidence" value="ECO:0007669"/>
    <property type="project" value="EnsemblMetazoa"/>
</dbReference>
<dbReference type="AlphaFoldDB" id="A0A2A6B6Q1"/>
<dbReference type="GO" id="GO:0043067">
    <property type="term" value="P:regulation of programmed cell death"/>
    <property type="evidence" value="ECO:0007669"/>
    <property type="project" value="EnsemblMetazoa"/>
</dbReference>
<dbReference type="GO" id="GO:0040028">
    <property type="term" value="P:regulation of vulval development"/>
    <property type="evidence" value="ECO:0007669"/>
    <property type="project" value="EnsemblMetazoa"/>
</dbReference>
<dbReference type="OrthoDB" id="6077919at2759"/>
<dbReference type="GO" id="GO:0061067">
    <property type="term" value="P:negative regulation of dauer larval development"/>
    <property type="evidence" value="ECO:0007669"/>
    <property type="project" value="EnsemblMetazoa"/>
</dbReference>
<evidence type="ECO:0000256" key="1">
    <source>
        <dbReference type="ARBA" id="ARBA00004123"/>
    </source>
</evidence>
<dbReference type="GO" id="GO:0010628">
    <property type="term" value="P:positive regulation of gene expression"/>
    <property type="evidence" value="ECO:0007669"/>
    <property type="project" value="EnsemblMetazoa"/>
</dbReference>
<feature type="region of interest" description="Disordered" evidence="9">
    <location>
        <begin position="382"/>
        <end position="427"/>
    </location>
</feature>
<dbReference type="GO" id="GO:0006629">
    <property type="term" value="P:lipid metabolic process"/>
    <property type="evidence" value="ECO:0007669"/>
    <property type="project" value="EnsemblMetazoa"/>
</dbReference>
<dbReference type="GO" id="GO:0001708">
    <property type="term" value="P:cell fate specification"/>
    <property type="evidence" value="ECO:0007669"/>
    <property type="project" value="EnsemblMetazoa"/>
</dbReference>
<dbReference type="EnsemblMetazoa" id="PPA19410.1">
    <property type="protein sequence ID" value="PPA19410.1"/>
    <property type="gene ID" value="WBGene00108964"/>
</dbReference>
<dbReference type="GO" id="GO:0001228">
    <property type="term" value="F:DNA-binding transcription activator activity, RNA polymerase II-specific"/>
    <property type="evidence" value="ECO:0000318"/>
    <property type="project" value="GO_Central"/>
</dbReference>
<dbReference type="Proteomes" id="UP000005239">
    <property type="component" value="Unassembled WGS sequence"/>
</dbReference>
<evidence type="ECO:0000313" key="10">
    <source>
        <dbReference type="EnsemblMetazoa" id="PPA19410.1"/>
    </source>
</evidence>
<evidence type="ECO:0000313" key="11">
    <source>
        <dbReference type="Proteomes" id="UP000005239"/>
    </source>
</evidence>
<protein>
    <submittedName>
        <fullName evidence="10">Lin-29</fullName>
    </submittedName>
</protein>
<sequence length="427" mass="47932">MNSEREMKQEIRSRPPTPAETDTPPSINVVDMDQEKEGSEEEVPPRPSPDALQVPPAEESHRRRRRRRLLHLQGIDMLGALAVQAPPTPIGFDQKPDLHAIQSQMQMRESKPYKCTQCIKVGHDKSFANSSYLSQHMRIHLGIKPFGPCQYCGKKFTQLSHLQQHIRTHTGEKPYRCKYAGCEKAFSQLSNLQSHSRCHQTDKPFKCNSCYKCFADEQSLLEHIPKHKESKHLKSTKVHICPFCGKSYTQATYLSKHMTKHADRTRNMPYPVDTSVSNGVPSSGNPLDQLHWNTAGLPAMPDDAAQAHQLAQFSQFANAGMMSQSYPQIPNSAFTQLMNLQRNAAARAPSYLDYNTFAKPTDRPAGFNMITPLENIQRYTQQAVSGGLQQPQQQQQQVPSAAGTPTTNGHAVPFIPTSSDSNPLMKY</sequence>
<dbReference type="FunFam" id="3.30.160.60:FF:001498">
    <property type="entry name" value="Zinc finger protein 404"/>
    <property type="match status" value="1"/>
</dbReference>
<accession>A0A2A6B6Q1</accession>
<keyword evidence="5" id="KW-0862">Zinc</keyword>
<keyword evidence="3" id="KW-0677">Repeat</keyword>
<evidence type="ECO:0000256" key="3">
    <source>
        <dbReference type="ARBA" id="ARBA00022737"/>
    </source>
</evidence>
<dbReference type="Gene3D" id="3.30.160.60">
    <property type="entry name" value="Classic Zinc Finger"/>
    <property type="match status" value="4"/>
</dbReference>
<gene>
    <name evidence="10" type="primary">WBGene00108964</name>
</gene>
<dbReference type="FunFam" id="3.30.160.60:FF:000158">
    <property type="entry name" value="Zinc finger protein 362"/>
    <property type="match status" value="1"/>
</dbReference>
<dbReference type="PROSITE" id="PS00028">
    <property type="entry name" value="ZINC_FINGER_C2H2_1"/>
    <property type="match status" value="4"/>
</dbReference>
<dbReference type="PROSITE" id="PS50157">
    <property type="entry name" value="ZINC_FINGER_C2H2_2"/>
    <property type="match status" value="5"/>
</dbReference>
<evidence type="ECO:0000256" key="8">
    <source>
        <dbReference type="ARBA" id="ARBA00023242"/>
    </source>
</evidence>
<reference evidence="11" key="1">
    <citation type="journal article" date="2008" name="Nat. Genet.">
        <title>The Pristionchus pacificus genome provides a unique perspective on nematode lifestyle and parasitism.</title>
        <authorList>
            <person name="Dieterich C."/>
            <person name="Clifton S.W."/>
            <person name="Schuster L.N."/>
            <person name="Chinwalla A."/>
            <person name="Delehaunty K."/>
            <person name="Dinkelacker I."/>
            <person name="Fulton L."/>
            <person name="Fulton R."/>
            <person name="Godfrey J."/>
            <person name="Minx P."/>
            <person name="Mitreva M."/>
            <person name="Roeseler W."/>
            <person name="Tian H."/>
            <person name="Witte H."/>
            <person name="Yang S.P."/>
            <person name="Wilson R.K."/>
            <person name="Sommer R.J."/>
        </authorList>
    </citation>
    <scope>NUCLEOTIDE SEQUENCE [LARGE SCALE GENOMIC DNA]</scope>
    <source>
        <strain evidence="11">PS312</strain>
    </source>
</reference>
<dbReference type="GO" id="GO:1903188">
    <property type="term" value="P:positive regulation of vitellogenesis"/>
    <property type="evidence" value="ECO:0007669"/>
    <property type="project" value="EnsemblMetazoa"/>
</dbReference>
<evidence type="ECO:0000256" key="2">
    <source>
        <dbReference type="ARBA" id="ARBA00022723"/>
    </source>
</evidence>
<dbReference type="SMART" id="SM00355">
    <property type="entry name" value="ZnF_C2H2"/>
    <property type="match status" value="5"/>
</dbReference>
<dbReference type="InterPro" id="IPR013087">
    <property type="entry name" value="Znf_C2H2_type"/>
</dbReference>
<keyword evidence="11" id="KW-1185">Reference proteome</keyword>
<reference evidence="10" key="2">
    <citation type="submission" date="2022-06" db="UniProtKB">
        <authorList>
            <consortium name="EnsemblMetazoa"/>
        </authorList>
    </citation>
    <scope>IDENTIFICATION</scope>
    <source>
        <strain evidence="10">PS312</strain>
    </source>
</reference>
<keyword evidence="2" id="KW-0479">Metal-binding</keyword>